<dbReference type="AlphaFoldDB" id="A0A4Q2KKQ8"/>
<feature type="transmembrane region" description="Helical" evidence="5">
    <location>
        <begin position="85"/>
        <end position="105"/>
    </location>
</feature>
<keyword evidence="7" id="KW-1185">Reference proteome</keyword>
<feature type="transmembrane region" description="Helical" evidence="5">
    <location>
        <begin position="62"/>
        <end position="80"/>
    </location>
</feature>
<keyword evidence="4 5" id="KW-0472">Membrane</keyword>
<dbReference type="Proteomes" id="UP000293623">
    <property type="component" value="Unassembled WGS sequence"/>
</dbReference>
<protein>
    <submittedName>
        <fullName evidence="6">DoxX family protein</fullName>
    </submittedName>
</protein>
<sequence length="145" mass="15518">MATVADNALPAGSSTPAGVWVGRVLSGLVIAFLLFDAGFKLAAPEFAIKYSPPDLGWPPEVGTMYTLAILLLIPTLLYIWPRTAVLGAVLITGYLGGAIATHLRIDSPLPTHTLFGVYLGLMVWGGLWLRNPALRSVFPFNRGEN</sequence>
<dbReference type="EMBL" id="SDPV01000001">
    <property type="protein sequence ID" value="RXZ65885.1"/>
    <property type="molecule type" value="Genomic_DNA"/>
</dbReference>
<evidence type="ECO:0000313" key="6">
    <source>
        <dbReference type="EMBL" id="RXZ65885.1"/>
    </source>
</evidence>
<evidence type="ECO:0000313" key="7">
    <source>
        <dbReference type="Proteomes" id="UP000293623"/>
    </source>
</evidence>
<evidence type="ECO:0000256" key="3">
    <source>
        <dbReference type="ARBA" id="ARBA00022989"/>
    </source>
</evidence>
<evidence type="ECO:0000256" key="1">
    <source>
        <dbReference type="ARBA" id="ARBA00004141"/>
    </source>
</evidence>
<feature type="transmembrane region" description="Helical" evidence="5">
    <location>
        <begin position="111"/>
        <end position="129"/>
    </location>
</feature>
<dbReference type="GO" id="GO:0016020">
    <property type="term" value="C:membrane"/>
    <property type="evidence" value="ECO:0007669"/>
    <property type="project" value="UniProtKB-SubCell"/>
</dbReference>
<organism evidence="6 7">
    <name type="scientific">Pelagerythrobacter rhizovicinus</name>
    <dbReference type="NCBI Taxonomy" id="2268576"/>
    <lineage>
        <taxon>Bacteria</taxon>
        <taxon>Pseudomonadati</taxon>
        <taxon>Pseudomonadota</taxon>
        <taxon>Alphaproteobacteria</taxon>
        <taxon>Sphingomonadales</taxon>
        <taxon>Erythrobacteraceae</taxon>
        <taxon>Pelagerythrobacter</taxon>
    </lineage>
</organism>
<keyword evidence="2 5" id="KW-0812">Transmembrane</keyword>
<dbReference type="Pfam" id="PF13564">
    <property type="entry name" value="DoxX_2"/>
    <property type="match status" value="1"/>
</dbReference>
<reference evidence="6 7" key="1">
    <citation type="submission" date="2019-01" db="EMBL/GenBank/DDBJ databases">
        <title>Altererythrobacter rhizovicinus sp. nov., isolated from the rhizosphere soil of Haloxylon ammodendron.</title>
        <authorList>
            <person name="Li H.-P."/>
            <person name="Gou J.-Y."/>
            <person name="Yao D."/>
            <person name="Han Q.-Q."/>
            <person name="Shao K.-Z."/>
            <person name="Zhao Q."/>
            <person name="Zhang J.-L."/>
        </authorList>
    </citation>
    <scope>NUCLEOTIDE SEQUENCE [LARGE SCALE GENOMIC DNA]</scope>
    <source>
        <strain evidence="6 7">AY-3R</strain>
    </source>
</reference>
<dbReference type="RefSeq" id="WP_129523361.1">
    <property type="nucleotide sequence ID" value="NZ_SDPV01000001.1"/>
</dbReference>
<gene>
    <name evidence="6" type="ORF">ETX26_03945</name>
</gene>
<evidence type="ECO:0000256" key="5">
    <source>
        <dbReference type="SAM" id="Phobius"/>
    </source>
</evidence>
<comment type="caution">
    <text evidence="6">The sequence shown here is derived from an EMBL/GenBank/DDBJ whole genome shotgun (WGS) entry which is preliminary data.</text>
</comment>
<dbReference type="OrthoDB" id="9811373at2"/>
<comment type="subcellular location">
    <subcellularLocation>
        <location evidence="1">Membrane</location>
        <topology evidence="1">Multi-pass membrane protein</topology>
    </subcellularLocation>
</comment>
<proteinExistence type="predicted"/>
<keyword evidence="3 5" id="KW-1133">Transmembrane helix</keyword>
<dbReference type="InterPro" id="IPR032808">
    <property type="entry name" value="DoxX"/>
</dbReference>
<evidence type="ECO:0000256" key="2">
    <source>
        <dbReference type="ARBA" id="ARBA00022692"/>
    </source>
</evidence>
<name>A0A4Q2KKQ8_9SPHN</name>
<evidence type="ECO:0000256" key="4">
    <source>
        <dbReference type="ARBA" id="ARBA00023136"/>
    </source>
</evidence>
<feature type="transmembrane region" description="Helical" evidence="5">
    <location>
        <begin position="20"/>
        <end position="42"/>
    </location>
</feature>
<accession>A0A4Q2KKQ8</accession>